<evidence type="ECO:0000313" key="2">
    <source>
        <dbReference type="Proteomes" id="UP000299102"/>
    </source>
</evidence>
<evidence type="ECO:0000313" key="1">
    <source>
        <dbReference type="EMBL" id="GBP75551.1"/>
    </source>
</evidence>
<accession>A0A4C1YGQ1</accession>
<proteinExistence type="predicted"/>
<dbReference type="Proteomes" id="UP000299102">
    <property type="component" value="Unassembled WGS sequence"/>
</dbReference>
<dbReference type="EMBL" id="BGZK01001252">
    <property type="protein sequence ID" value="GBP75551.1"/>
    <property type="molecule type" value="Genomic_DNA"/>
</dbReference>
<organism evidence="1 2">
    <name type="scientific">Eumeta variegata</name>
    <name type="common">Bagworm moth</name>
    <name type="synonym">Eumeta japonica</name>
    <dbReference type="NCBI Taxonomy" id="151549"/>
    <lineage>
        <taxon>Eukaryota</taxon>
        <taxon>Metazoa</taxon>
        <taxon>Ecdysozoa</taxon>
        <taxon>Arthropoda</taxon>
        <taxon>Hexapoda</taxon>
        <taxon>Insecta</taxon>
        <taxon>Pterygota</taxon>
        <taxon>Neoptera</taxon>
        <taxon>Endopterygota</taxon>
        <taxon>Lepidoptera</taxon>
        <taxon>Glossata</taxon>
        <taxon>Ditrysia</taxon>
        <taxon>Tineoidea</taxon>
        <taxon>Psychidae</taxon>
        <taxon>Oiketicinae</taxon>
        <taxon>Eumeta</taxon>
    </lineage>
</organism>
<sequence length="235" mass="25745">MCRLVNNTRNRLNGGQRCRYITSARARFDMWSMRSTTAGSRHQDRYWNNGTGSRYFDSGLDANLGSSLAMDPEAAAFDRGPPRSRKIVTRSEEWGGGGLGVEITATVPFSFENVFSCFFDNYIEPARPARAVLARAAVGRAVIGCDFSYCLVHVDPFASDLCPRWIENVENSSPWELWDCMKLIEYGSSRCGTASACSGAGAAHVGPRSIPHAYGAFSSEGLKRACAVRSMSQLV</sequence>
<gene>
    <name evidence="1" type="ORF">EVAR_53592_1</name>
</gene>
<keyword evidence="2" id="KW-1185">Reference proteome</keyword>
<dbReference type="AlphaFoldDB" id="A0A4C1YGQ1"/>
<protein>
    <submittedName>
        <fullName evidence="1">Uncharacterized protein</fullName>
    </submittedName>
</protein>
<comment type="caution">
    <text evidence="1">The sequence shown here is derived from an EMBL/GenBank/DDBJ whole genome shotgun (WGS) entry which is preliminary data.</text>
</comment>
<name>A0A4C1YGQ1_EUMVA</name>
<reference evidence="1 2" key="1">
    <citation type="journal article" date="2019" name="Commun. Biol.">
        <title>The bagworm genome reveals a unique fibroin gene that provides high tensile strength.</title>
        <authorList>
            <person name="Kono N."/>
            <person name="Nakamura H."/>
            <person name="Ohtoshi R."/>
            <person name="Tomita M."/>
            <person name="Numata K."/>
            <person name="Arakawa K."/>
        </authorList>
    </citation>
    <scope>NUCLEOTIDE SEQUENCE [LARGE SCALE GENOMIC DNA]</scope>
</reference>